<protein>
    <submittedName>
        <fullName evidence="1">Phosphonate C-P lyase system protein PhnG</fullName>
    </submittedName>
</protein>
<dbReference type="Proteomes" id="UP000228948">
    <property type="component" value="Chromosome"/>
</dbReference>
<dbReference type="Pfam" id="PF06754">
    <property type="entry name" value="PhnG"/>
    <property type="match status" value="1"/>
</dbReference>
<dbReference type="EMBL" id="CP024899">
    <property type="protein sequence ID" value="ATX64819.1"/>
    <property type="molecule type" value="Genomic_DNA"/>
</dbReference>
<dbReference type="InterPro" id="IPR009609">
    <property type="entry name" value="Phosphonate_metab_PhnG"/>
</dbReference>
<dbReference type="GO" id="GO:0015716">
    <property type="term" value="P:organic phosphonate transport"/>
    <property type="evidence" value="ECO:0007669"/>
    <property type="project" value="InterPro"/>
</dbReference>
<accession>A0A2K8K5W9</accession>
<reference evidence="1 2" key="1">
    <citation type="submission" date="2017-11" db="EMBL/GenBank/DDBJ databases">
        <title>Revised Sequence and Annotation of the Rhodobaca barguzinensis strain alga05 Genome.</title>
        <authorList>
            <person name="Kopejtka K."/>
            <person name="Tomasch J.M."/>
            <person name="Bunk B."/>
            <person name="Koblizek M."/>
        </authorList>
    </citation>
    <scope>NUCLEOTIDE SEQUENCE [LARGE SCALE GENOMIC DNA]</scope>
    <source>
        <strain evidence="2">alga05</strain>
    </source>
</reference>
<keyword evidence="1" id="KW-0456">Lyase</keyword>
<dbReference type="AlphaFoldDB" id="A0A2K8K5W9"/>
<dbReference type="NCBIfam" id="TIGR03293">
    <property type="entry name" value="PhnG_redo"/>
    <property type="match status" value="1"/>
</dbReference>
<dbReference type="OrthoDB" id="530475at2"/>
<proteinExistence type="predicted"/>
<gene>
    <name evidence="1" type="primary">phnG</name>
    <name evidence="1" type="ORF">BG454_02340</name>
</gene>
<organism evidence="1 2">
    <name type="scientific">Roseinatronobacter bogoriensis subsp. barguzinensis</name>
    <dbReference type="NCBI Taxonomy" id="441209"/>
    <lineage>
        <taxon>Bacteria</taxon>
        <taxon>Pseudomonadati</taxon>
        <taxon>Pseudomonadota</taxon>
        <taxon>Alphaproteobacteria</taxon>
        <taxon>Rhodobacterales</taxon>
        <taxon>Paracoccaceae</taxon>
        <taxon>Roseinatronobacter</taxon>
    </lineage>
</organism>
<dbReference type="GO" id="GO:0019634">
    <property type="term" value="P:organic phosphonate metabolic process"/>
    <property type="evidence" value="ECO:0007669"/>
    <property type="project" value="InterPro"/>
</dbReference>
<sequence>MTADPLTRRDWMGLLARAPLAQLDACWPDAAPDFTWLRKPEAGTMMVQGRAGAAGAAFNLGEVTVTRAALRLGCGTVGHALVQGRSPRKAERAALLDALLQTDAAAQLHARVLAPLAQHETEQSQARARRAAATKVDFFTLVRGEP</sequence>
<name>A0A2K8K5W9_9RHOB</name>
<dbReference type="RefSeq" id="WP_071479857.1">
    <property type="nucleotide sequence ID" value="NZ_CP024899.1"/>
</dbReference>
<evidence type="ECO:0000313" key="1">
    <source>
        <dbReference type="EMBL" id="ATX64819.1"/>
    </source>
</evidence>
<keyword evidence="2" id="KW-1185">Reference proteome</keyword>
<dbReference type="KEGG" id="rbg:BG454_02340"/>
<dbReference type="GO" id="GO:0016829">
    <property type="term" value="F:lyase activity"/>
    <property type="evidence" value="ECO:0007669"/>
    <property type="project" value="UniProtKB-KW"/>
</dbReference>
<evidence type="ECO:0000313" key="2">
    <source>
        <dbReference type="Proteomes" id="UP000228948"/>
    </source>
</evidence>
<dbReference type="STRING" id="441209.GCA_001870665_00757"/>